<comment type="similarity">
    <text evidence="1">Belongs to the MAD2 family.</text>
</comment>
<evidence type="ECO:0000256" key="1">
    <source>
        <dbReference type="ARBA" id="ARBA00010348"/>
    </source>
</evidence>
<protein>
    <submittedName>
        <fullName evidence="3">DNA-binding protein</fullName>
    </submittedName>
</protein>
<dbReference type="InterPro" id="IPR003511">
    <property type="entry name" value="HORMA_dom"/>
</dbReference>
<dbReference type="RefSeq" id="XP_006690117.1">
    <property type="nucleotide sequence ID" value="XM_006690054.1"/>
</dbReference>
<dbReference type="GO" id="GO:0003677">
    <property type="term" value="F:DNA binding"/>
    <property type="evidence" value="ECO:0007669"/>
    <property type="project" value="UniProtKB-KW"/>
</dbReference>
<reference evidence="3 4" key="1">
    <citation type="journal article" date="2011" name="Proc. Natl. Acad. Sci. U.S.A.">
        <title>Comparative genomics of xylose-fermenting fungi for enhanced biofuel production.</title>
        <authorList>
            <person name="Wohlbach D.J."/>
            <person name="Kuo A."/>
            <person name="Sato T.K."/>
            <person name="Potts K.M."/>
            <person name="Salamov A.A."/>
            <person name="LaButti K.M."/>
            <person name="Sun H."/>
            <person name="Clum A."/>
            <person name="Pangilinan J.L."/>
            <person name="Lindquist E.A."/>
            <person name="Lucas S."/>
            <person name="Lapidus A."/>
            <person name="Jin M."/>
            <person name="Gunawan C."/>
            <person name="Balan V."/>
            <person name="Dale B.E."/>
            <person name="Jeffries T.W."/>
            <person name="Zinkel R."/>
            <person name="Barry K.W."/>
            <person name="Grigoriev I.V."/>
            <person name="Gasch A.P."/>
        </authorList>
    </citation>
    <scope>NUCLEOTIDE SEQUENCE [LARGE SCALE GENOMIC DNA]</scope>
    <source>
        <strain evidence="4">ATCC 10573 / BCRC 21748 / CBS 615 / JCM 9827 / NBRC 10315 / NRRL Y-1498 / VKM Y-70</strain>
    </source>
</reference>
<dbReference type="Proteomes" id="UP000000707">
    <property type="component" value="Unassembled WGS sequence"/>
</dbReference>
<sequence length="203" mass="24121">MELELNVGNVLKLVKEILVGWINSILYYHKVYPEYIFEPFRSLNMVVYRSRSKMLNEYIDDFINRFSKLLITSNQISELTLLLFNKDKIYYRYCIRFDEFIKLSAKISEDESRSAAIDIDGFTWDEIYKQANAFLFHHLQHLKSVMALMELEFKLLITSSLNLNQDENWVYNSKPSHLTNLKALEEVSVGFLNFNAYVEYHDI</sequence>
<dbReference type="PROSITE" id="PS50815">
    <property type="entry name" value="HORMA"/>
    <property type="match status" value="1"/>
</dbReference>
<dbReference type="KEGG" id="cten:18250061"/>
<dbReference type="GeneID" id="18250061"/>
<feature type="domain" description="HORMA" evidence="2">
    <location>
        <begin position="8"/>
        <end position="203"/>
    </location>
</feature>
<dbReference type="PANTHER" id="PTHR11842:SF10">
    <property type="entry name" value="MITOTIC SPINDLE ASSEMBLY CHECKPOINT PROTEIN MAD2B"/>
    <property type="match status" value="1"/>
</dbReference>
<gene>
    <name evidence="3" type="ORF">CANTEDRAFT_137368</name>
</gene>
<dbReference type="eggNOG" id="KOG3186">
    <property type="taxonomic scope" value="Eukaryota"/>
</dbReference>
<dbReference type="HOGENOM" id="CLU_1142929_0_0_1"/>
<evidence type="ECO:0000259" key="2">
    <source>
        <dbReference type="PROSITE" id="PS50815"/>
    </source>
</evidence>
<dbReference type="GO" id="GO:0016035">
    <property type="term" value="C:zeta DNA polymerase complex"/>
    <property type="evidence" value="ECO:0007669"/>
    <property type="project" value="TreeGrafter"/>
</dbReference>
<dbReference type="OrthoDB" id="21254at2759"/>
<evidence type="ECO:0000313" key="4">
    <source>
        <dbReference type="Proteomes" id="UP000000707"/>
    </source>
</evidence>
<keyword evidence="4" id="KW-1185">Reference proteome</keyword>
<dbReference type="InterPro" id="IPR045091">
    <property type="entry name" value="Mad2-like"/>
</dbReference>
<dbReference type="EMBL" id="GL996528">
    <property type="protein sequence ID" value="EGV60903.1"/>
    <property type="molecule type" value="Genomic_DNA"/>
</dbReference>
<dbReference type="SUPFAM" id="SSF56019">
    <property type="entry name" value="The spindle assembly checkpoint protein mad2"/>
    <property type="match status" value="1"/>
</dbReference>
<accession>G3BD27</accession>
<keyword evidence="3" id="KW-0238">DNA-binding</keyword>
<proteinExistence type="inferred from homology"/>
<organism evidence="4">
    <name type="scientific">Candida tenuis (strain ATCC 10573 / BCRC 21748 / CBS 615 / JCM 9827 / NBRC 10315 / NRRL Y-1498 / VKM Y-70)</name>
    <name type="common">Yeast</name>
    <name type="synonym">Yamadazyma tenuis</name>
    <dbReference type="NCBI Taxonomy" id="590646"/>
    <lineage>
        <taxon>Eukaryota</taxon>
        <taxon>Fungi</taxon>
        <taxon>Dikarya</taxon>
        <taxon>Ascomycota</taxon>
        <taxon>Saccharomycotina</taxon>
        <taxon>Pichiomycetes</taxon>
        <taxon>Debaryomycetaceae</taxon>
        <taxon>Yamadazyma</taxon>
    </lineage>
</organism>
<name>G3BD27_CANTC</name>
<dbReference type="AlphaFoldDB" id="G3BD27"/>
<dbReference type="Gene3D" id="3.30.900.10">
    <property type="entry name" value="HORMA domain"/>
    <property type="match status" value="1"/>
</dbReference>
<dbReference type="InterPro" id="IPR036570">
    <property type="entry name" value="HORMA_dom_sf"/>
</dbReference>
<dbReference type="STRING" id="590646.G3BD27"/>
<evidence type="ECO:0000313" key="3">
    <source>
        <dbReference type="EMBL" id="EGV60903.1"/>
    </source>
</evidence>
<dbReference type="PANTHER" id="PTHR11842">
    <property type="entry name" value="MITOTIC SPINDLE ASSEMBLY CHECKPOINT PROTEIN MAD2"/>
    <property type="match status" value="1"/>
</dbReference>